<dbReference type="InterPro" id="IPR015915">
    <property type="entry name" value="Kelch-typ_b-propeller"/>
</dbReference>
<evidence type="ECO:0000256" key="8">
    <source>
        <dbReference type="SAM" id="MobiDB-lite"/>
    </source>
</evidence>
<dbReference type="KEGG" id="aaf:AURANDRAFT_64147"/>
<dbReference type="Gene3D" id="1.25.40.20">
    <property type="entry name" value="Ankyrin repeat-containing domain"/>
    <property type="match status" value="1"/>
</dbReference>
<dbReference type="RefSeq" id="XP_009037119.1">
    <property type="nucleotide sequence ID" value="XM_009038871.1"/>
</dbReference>
<dbReference type="Pfam" id="PF12796">
    <property type="entry name" value="Ank_2"/>
    <property type="match status" value="1"/>
</dbReference>
<evidence type="ECO:0000259" key="9">
    <source>
        <dbReference type="PROSITE" id="PS50865"/>
    </source>
</evidence>
<reference evidence="10 11" key="1">
    <citation type="journal article" date="2011" name="Proc. Natl. Acad. Sci. U.S.A.">
        <title>Niche of harmful alga Aureococcus anophagefferens revealed through ecogenomics.</title>
        <authorList>
            <person name="Gobler C.J."/>
            <person name="Berry D.L."/>
            <person name="Dyhrman S.T."/>
            <person name="Wilhelm S.W."/>
            <person name="Salamov A."/>
            <person name="Lobanov A.V."/>
            <person name="Zhang Y."/>
            <person name="Collier J.L."/>
            <person name="Wurch L.L."/>
            <person name="Kustka A.B."/>
            <person name="Dill B.D."/>
            <person name="Shah M."/>
            <person name="VerBerkmoes N.C."/>
            <person name="Kuo A."/>
            <person name="Terry A."/>
            <person name="Pangilinan J."/>
            <person name="Lindquist E.A."/>
            <person name="Lucas S."/>
            <person name="Paulsen I.T."/>
            <person name="Hattenrath-Lehmann T.K."/>
            <person name="Talmage S.C."/>
            <person name="Walker E.A."/>
            <person name="Koch F."/>
            <person name="Burson A.M."/>
            <person name="Marcoval M.A."/>
            <person name="Tang Y.Z."/>
            <person name="Lecleir G.R."/>
            <person name="Coyne K.J."/>
            <person name="Berg G.M."/>
            <person name="Bertrand E.M."/>
            <person name="Saito M.A."/>
            <person name="Gladyshev V.N."/>
            <person name="Grigoriev I.V."/>
        </authorList>
    </citation>
    <scope>NUCLEOTIDE SEQUENCE [LARGE SCALE GENOMIC DNA]</scope>
    <source>
        <strain evidence="11">CCMP 1984</strain>
    </source>
</reference>
<gene>
    <name evidence="10" type="ORF">AURANDRAFT_64147</name>
</gene>
<keyword evidence="5" id="KW-0862">Zinc</keyword>
<feature type="repeat" description="ANK" evidence="6">
    <location>
        <begin position="313"/>
        <end position="345"/>
    </location>
</feature>
<accession>F0Y945</accession>
<dbReference type="SUPFAM" id="SSF50965">
    <property type="entry name" value="Galactose oxidase, central domain"/>
    <property type="match status" value="1"/>
</dbReference>
<dbReference type="Gene3D" id="2.120.10.80">
    <property type="entry name" value="Kelch-type beta propeller"/>
    <property type="match status" value="2"/>
</dbReference>
<feature type="region of interest" description="Disordered" evidence="8">
    <location>
        <begin position="1"/>
        <end position="53"/>
    </location>
</feature>
<dbReference type="SUPFAM" id="SSF144232">
    <property type="entry name" value="HIT/MYND zinc finger-like"/>
    <property type="match status" value="1"/>
</dbReference>
<feature type="compositionally biased region" description="Basic residues" evidence="8">
    <location>
        <begin position="1"/>
        <end position="11"/>
    </location>
</feature>
<dbReference type="PROSITE" id="PS01360">
    <property type="entry name" value="ZF_MYND_1"/>
    <property type="match status" value="1"/>
</dbReference>
<name>F0Y945_AURAN</name>
<evidence type="ECO:0000256" key="7">
    <source>
        <dbReference type="PROSITE-ProRule" id="PRU00134"/>
    </source>
</evidence>
<dbReference type="InterPro" id="IPR012912">
    <property type="entry name" value="Plasmid_pRiA4b_Orf3-like"/>
</dbReference>
<dbReference type="Gene3D" id="3.10.290.30">
    <property type="entry name" value="MM3350-like"/>
    <property type="match status" value="1"/>
</dbReference>
<dbReference type="InterPro" id="IPR002110">
    <property type="entry name" value="Ankyrin_rpt"/>
</dbReference>
<keyword evidence="1" id="KW-0880">Kelch repeat</keyword>
<feature type="compositionally biased region" description="Pro residues" evidence="8">
    <location>
        <begin position="17"/>
        <end position="43"/>
    </location>
</feature>
<dbReference type="PROSITE" id="PS50297">
    <property type="entry name" value="ANK_REP_REGION"/>
    <property type="match status" value="1"/>
</dbReference>
<dbReference type="Proteomes" id="UP000002729">
    <property type="component" value="Unassembled WGS sequence"/>
</dbReference>
<feature type="region of interest" description="Disordered" evidence="8">
    <location>
        <begin position="1367"/>
        <end position="1388"/>
    </location>
</feature>
<dbReference type="SUPFAM" id="SSF159941">
    <property type="entry name" value="MM3350-like"/>
    <property type="match status" value="1"/>
</dbReference>
<dbReference type="eggNOG" id="KOG4177">
    <property type="taxonomic scope" value="Eukaryota"/>
</dbReference>
<dbReference type="InterPro" id="IPR024047">
    <property type="entry name" value="MM3350-like_sf"/>
</dbReference>
<dbReference type="Gene3D" id="6.10.140.2220">
    <property type="match status" value="1"/>
</dbReference>
<dbReference type="SMART" id="SM00248">
    <property type="entry name" value="ANK"/>
    <property type="match status" value="3"/>
</dbReference>
<evidence type="ECO:0000256" key="6">
    <source>
        <dbReference type="PROSITE-ProRule" id="PRU00023"/>
    </source>
</evidence>
<dbReference type="InterPro" id="IPR036770">
    <property type="entry name" value="Ankyrin_rpt-contain_sf"/>
</dbReference>
<keyword evidence="6" id="KW-0040">ANK repeat</keyword>
<evidence type="ECO:0000313" key="10">
    <source>
        <dbReference type="EMBL" id="EGB08403.1"/>
    </source>
</evidence>
<dbReference type="GO" id="GO:0008270">
    <property type="term" value="F:zinc ion binding"/>
    <property type="evidence" value="ECO:0007669"/>
    <property type="project" value="UniProtKB-KW"/>
</dbReference>
<dbReference type="EMBL" id="GL833128">
    <property type="protein sequence ID" value="EGB08403.1"/>
    <property type="molecule type" value="Genomic_DNA"/>
</dbReference>
<dbReference type="PANTHER" id="PTHR46093:SF18">
    <property type="entry name" value="FIBRONECTIN TYPE-III DOMAIN-CONTAINING PROTEIN"/>
    <property type="match status" value="1"/>
</dbReference>
<dbReference type="GeneID" id="20224683"/>
<dbReference type="PROSITE" id="PS50865">
    <property type="entry name" value="ZF_MYND_2"/>
    <property type="match status" value="1"/>
</dbReference>
<protein>
    <recommendedName>
        <fullName evidence="9">MYND-type domain-containing protein</fullName>
    </recommendedName>
</protein>
<evidence type="ECO:0000256" key="1">
    <source>
        <dbReference type="ARBA" id="ARBA00022441"/>
    </source>
</evidence>
<keyword evidence="3" id="KW-0677">Repeat</keyword>
<dbReference type="Pfam" id="PF07929">
    <property type="entry name" value="PRiA4_ORF3"/>
    <property type="match status" value="1"/>
</dbReference>
<dbReference type="PANTHER" id="PTHR46093">
    <property type="entry name" value="ACYL-COA-BINDING DOMAIN-CONTAINING PROTEIN 5"/>
    <property type="match status" value="1"/>
</dbReference>
<keyword evidence="4 7" id="KW-0863">Zinc-finger</keyword>
<dbReference type="PROSITE" id="PS50088">
    <property type="entry name" value="ANK_REPEAT"/>
    <property type="match status" value="2"/>
</dbReference>
<evidence type="ECO:0000256" key="2">
    <source>
        <dbReference type="ARBA" id="ARBA00022723"/>
    </source>
</evidence>
<dbReference type="eggNOG" id="KOG0379">
    <property type="taxonomic scope" value="Eukaryota"/>
</dbReference>
<dbReference type="Pfam" id="PF24681">
    <property type="entry name" value="Kelch_KLHDC2_KLHL20_DRC7"/>
    <property type="match status" value="1"/>
</dbReference>
<dbReference type="InterPro" id="IPR002893">
    <property type="entry name" value="Znf_MYND"/>
</dbReference>
<dbReference type="InterPro" id="IPR011043">
    <property type="entry name" value="Gal_Oxase/kelch_b-propeller"/>
</dbReference>
<evidence type="ECO:0000256" key="4">
    <source>
        <dbReference type="ARBA" id="ARBA00022771"/>
    </source>
</evidence>
<feature type="repeat" description="ANK" evidence="6">
    <location>
        <begin position="278"/>
        <end position="310"/>
    </location>
</feature>
<feature type="domain" description="MYND-type" evidence="9">
    <location>
        <begin position="1410"/>
        <end position="1447"/>
    </location>
</feature>
<sequence>MGKKRNNKKKGSGAASAPPPVPHDPSPPPVPRDPSPPPPSPPPHVEEESPAAPVRHGIESYVPGTRVRISGLAGAVALNGRRGLVVARSGDERVAVLVDDDRSNRDIIERPIASASSLDKAVGVRAANLEIVPWPSERIPMSAFHWPERRLSAEQLYSAARTLLKDYGAAAFFELQRRGLGPRKLLMACCNDQGSKRERNSQLQRLRSRPFLTGNDAGYEDLAATCVRMGARGDDARVDSDSHALAMAAQYGALRTLELLLRPAAGKPVDVDVETSETGMTALWTACDHGYWPAAELLIRAGANVDARKRLPKGTPCLGVAVQNGHAATAFLLLRRGADPNAESAGGANAVGTAALCGCLDPKKKGLEKPLVALLLRHGGTLAEEVTDQVVRNLDDGSLMRCPDDVRRLARDARDFVSDDALLAALVEAERPDEFRERAAAAGNASSAARTMADEWAGDGPRSPRQHLAAALQLAFQATLRRRDEAGMERLAALGAFVSNPGQWTHAAAAAHCDAALAGASPSLAVAAHFVKVRCLERVDDYAPGPPLAALRDALALRGDPALDATARAALRVLDADAPRLVAARYGAPGSDGRVVVLRRRALYEKEATPPDLVGAAVAAAPGGVVYRLFGCPLCSDASERDAHLVRAVNCVWRFDAGRGAWAEVATSGAAPRPRQDAAACYRPATNAVVVWGGDLRAARQGPSVTEGGVHELSLDTLAWRRLDAPGAKAPKARMGHRMVIVDDALYVVGGQTAHCRSVYESSVVLHCRLSTGAWSKIRAPGPCTGTLDAACWYEPPSAAAAKGRIMVFGGQIWPGAPDSSTVLVRGRGVQTCRAFHAFDVAARAWAALPLLGDAPPPIQEATVVPLDGGARCVVAGGYTERSGASLEDLTAQYKQFEGATHAAPYRRGFHAYDSATGCWVELARLGDDVPLVAQAWAAATSKSTFVVGGGYGVGLDNDAPVMSGGEAGTKPVAFKSYYECQVHDEADGLSTDAWGQYGITTAVLPIYHEGGDMRSLVASGKVHMSLPIFGPIPESNGQLEREAKSAPRVPPELRGDPFEMAQRVYRGGVYCSWVIMHPSGDRNACVNMDNYKGPFLAAATPPGPNVTINQPLDPILRRAARAARDAEPRAAAFAERLGAAAYDGDATFTIKVEVVGLYPPIWRRLRVAAGLPLSDLDDRVLRPAFGYTRNMHAHAFRRRPHEPWLGPRESTAMDMCHLPWYVRALGPDAAVRLGQVLADVGDELTWVWDLGDWWEHRVTVEAVGRRAAGGGGDDVVAALLGGEGAGVPEDCGGPQHFASQVNRLVGAADDASNASVKDKERRIIPGSEAFWKLLNEEFRKKNCSRVVYDPRRFDRDDARAAIAAALRSRRSRPQHADRNFTTTSASGLMGPIGGDAAAPGDRAQRKKFCAVCGVRANLQACARCGAAFYCSKAHQESHWKEHRRDCKKARAGGK</sequence>
<dbReference type="OrthoDB" id="432970at2759"/>
<evidence type="ECO:0000256" key="5">
    <source>
        <dbReference type="ARBA" id="ARBA00022833"/>
    </source>
</evidence>
<proteinExistence type="predicted"/>
<dbReference type="InParanoid" id="F0Y945"/>
<organism evidence="11">
    <name type="scientific">Aureococcus anophagefferens</name>
    <name type="common">Harmful bloom alga</name>
    <dbReference type="NCBI Taxonomy" id="44056"/>
    <lineage>
        <taxon>Eukaryota</taxon>
        <taxon>Sar</taxon>
        <taxon>Stramenopiles</taxon>
        <taxon>Ochrophyta</taxon>
        <taxon>Pelagophyceae</taxon>
        <taxon>Pelagomonadales</taxon>
        <taxon>Pelagomonadaceae</taxon>
        <taxon>Aureococcus</taxon>
    </lineage>
</organism>
<evidence type="ECO:0000256" key="3">
    <source>
        <dbReference type="ARBA" id="ARBA00022737"/>
    </source>
</evidence>
<keyword evidence="2" id="KW-0479">Metal-binding</keyword>
<keyword evidence="11" id="KW-1185">Reference proteome</keyword>
<dbReference type="SUPFAM" id="SSF48403">
    <property type="entry name" value="Ankyrin repeat"/>
    <property type="match status" value="1"/>
</dbReference>
<evidence type="ECO:0000313" key="11">
    <source>
        <dbReference type="Proteomes" id="UP000002729"/>
    </source>
</evidence>
<dbReference type="Pfam" id="PF01753">
    <property type="entry name" value="zf-MYND"/>
    <property type="match status" value="1"/>
</dbReference>